<keyword evidence="1" id="KW-0732">Signal</keyword>
<evidence type="ECO:0000256" key="1">
    <source>
        <dbReference type="SAM" id="SignalP"/>
    </source>
</evidence>
<reference evidence="2 3" key="1">
    <citation type="submission" date="2013-03" db="EMBL/GenBank/DDBJ databases">
        <title>The Genome Sequence of Capronia coronata CBS 617.96.</title>
        <authorList>
            <consortium name="The Broad Institute Genomics Platform"/>
            <person name="Cuomo C."/>
            <person name="de Hoog S."/>
            <person name="Gorbushina A."/>
            <person name="Walker B."/>
            <person name="Young S.K."/>
            <person name="Zeng Q."/>
            <person name="Gargeya S."/>
            <person name="Fitzgerald M."/>
            <person name="Haas B."/>
            <person name="Abouelleil A."/>
            <person name="Allen A.W."/>
            <person name="Alvarado L."/>
            <person name="Arachchi H.M."/>
            <person name="Berlin A.M."/>
            <person name="Chapman S.B."/>
            <person name="Gainer-Dewar J."/>
            <person name="Goldberg J."/>
            <person name="Griggs A."/>
            <person name="Gujja S."/>
            <person name="Hansen M."/>
            <person name="Howarth C."/>
            <person name="Imamovic A."/>
            <person name="Ireland A."/>
            <person name="Larimer J."/>
            <person name="McCowan C."/>
            <person name="Murphy C."/>
            <person name="Pearson M."/>
            <person name="Poon T.W."/>
            <person name="Priest M."/>
            <person name="Roberts A."/>
            <person name="Saif S."/>
            <person name="Shea T."/>
            <person name="Sisk P."/>
            <person name="Sykes S."/>
            <person name="Wortman J."/>
            <person name="Nusbaum C."/>
            <person name="Birren B."/>
        </authorList>
    </citation>
    <scope>NUCLEOTIDE SEQUENCE [LARGE SCALE GENOMIC DNA]</scope>
    <source>
        <strain evidence="2 3">CBS 617.96</strain>
    </source>
</reference>
<organism evidence="2 3">
    <name type="scientific">Capronia coronata CBS 617.96</name>
    <dbReference type="NCBI Taxonomy" id="1182541"/>
    <lineage>
        <taxon>Eukaryota</taxon>
        <taxon>Fungi</taxon>
        <taxon>Dikarya</taxon>
        <taxon>Ascomycota</taxon>
        <taxon>Pezizomycotina</taxon>
        <taxon>Eurotiomycetes</taxon>
        <taxon>Chaetothyriomycetidae</taxon>
        <taxon>Chaetothyriales</taxon>
        <taxon>Herpotrichiellaceae</taxon>
        <taxon>Capronia</taxon>
    </lineage>
</organism>
<dbReference type="OrthoDB" id="4137750at2759"/>
<proteinExistence type="predicted"/>
<feature type="chain" id="PRO_5004935129" description="Extracellular membrane protein CFEM domain-containing protein" evidence="1">
    <location>
        <begin position="19"/>
        <end position="412"/>
    </location>
</feature>
<dbReference type="eggNOG" id="ENOG502R9R0">
    <property type="taxonomic scope" value="Eukaryota"/>
</dbReference>
<feature type="signal peptide" evidence="1">
    <location>
        <begin position="1"/>
        <end position="18"/>
    </location>
</feature>
<dbReference type="AlphaFoldDB" id="W9YZ67"/>
<comment type="caution">
    <text evidence="2">The sequence shown here is derived from an EMBL/GenBank/DDBJ whole genome shotgun (WGS) entry which is preliminary data.</text>
</comment>
<sequence length="412" mass="45174">MAVATVIITLLLIALSTTAPTKIVDCKNTDLNYHQLIIKHLCQTQFCLFGEPTFNLDTYTCECPAWEDQPLFNDPCANLECPYGDEEPFYMMLDNECLCKSVKEFKAQIAEAEAALDMEPAVDLVRRQVTTIPEAPVDTAVPTFLPPANPDITPALLNESLTIQPQNTATIGSIIPYFRDNLLQVHMQLNGPVADTLVVNASASLPCGNIGTDPEPNLALVPKVVQQGLGEPQVVVADCLCIAVNMYNPNVVNYWIQKPDGSIYSLTGSNKVLDINKMVTNKSVALDLVALPSGTTKRNPEAMVQYVQPERRQIFRGPCDKPCPFYHMHQLKSSDGFCACMFNAADETINMATRDMTEPDAYNAKMTPEACAAMTCFNGGDRAAVFNPFSLTCWCISPSYLEVNPSAWTPPA</sequence>
<dbReference type="RefSeq" id="XP_007719199.1">
    <property type="nucleotide sequence ID" value="XM_007721009.1"/>
</dbReference>
<dbReference type="EMBL" id="AMWN01000001">
    <property type="protein sequence ID" value="EXJ94970.1"/>
    <property type="molecule type" value="Genomic_DNA"/>
</dbReference>
<evidence type="ECO:0000313" key="2">
    <source>
        <dbReference type="EMBL" id="EXJ94970.1"/>
    </source>
</evidence>
<protein>
    <recommendedName>
        <fullName evidence="4">Extracellular membrane protein CFEM domain-containing protein</fullName>
    </recommendedName>
</protein>
<evidence type="ECO:0008006" key="4">
    <source>
        <dbReference type="Google" id="ProtNLM"/>
    </source>
</evidence>
<name>W9YZ67_9EURO</name>
<accession>W9YZ67</accession>
<dbReference type="GeneID" id="19154998"/>
<keyword evidence="3" id="KW-1185">Reference proteome</keyword>
<gene>
    <name evidence="2" type="ORF">A1O1_00088</name>
</gene>
<dbReference type="HOGENOM" id="CLU_040824_0_0_1"/>
<evidence type="ECO:0000313" key="3">
    <source>
        <dbReference type="Proteomes" id="UP000019484"/>
    </source>
</evidence>
<dbReference type="Proteomes" id="UP000019484">
    <property type="component" value="Unassembled WGS sequence"/>
</dbReference>